<feature type="region of interest" description="Disordered" evidence="4">
    <location>
        <begin position="1238"/>
        <end position="1366"/>
    </location>
</feature>
<feature type="compositionally biased region" description="Basic and acidic residues" evidence="4">
    <location>
        <begin position="637"/>
        <end position="647"/>
    </location>
</feature>
<organism evidence="6 7">
    <name type="scientific">Phlyctema vagabunda</name>
    <dbReference type="NCBI Taxonomy" id="108571"/>
    <lineage>
        <taxon>Eukaryota</taxon>
        <taxon>Fungi</taxon>
        <taxon>Dikarya</taxon>
        <taxon>Ascomycota</taxon>
        <taxon>Pezizomycotina</taxon>
        <taxon>Leotiomycetes</taxon>
        <taxon>Helotiales</taxon>
        <taxon>Dermateaceae</taxon>
        <taxon>Phlyctema</taxon>
    </lineage>
</organism>
<feature type="compositionally biased region" description="Low complexity" evidence="4">
    <location>
        <begin position="478"/>
        <end position="491"/>
    </location>
</feature>
<feature type="compositionally biased region" description="Polar residues" evidence="4">
    <location>
        <begin position="726"/>
        <end position="743"/>
    </location>
</feature>
<feature type="region of interest" description="Disordered" evidence="4">
    <location>
        <begin position="373"/>
        <end position="491"/>
    </location>
</feature>
<feature type="compositionally biased region" description="Polar residues" evidence="4">
    <location>
        <begin position="578"/>
        <end position="596"/>
    </location>
</feature>
<feature type="compositionally biased region" description="Low complexity" evidence="4">
    <location>
        <begin position="391"/>
        <end position="442"/>
    </location>
</feature>
<evidence type="ECO:0000256" key="3">
    <source>
        <dbReference type="ARBA" id="ARBA00022833"/>
    </source>
</evidence>
<proteinExistence type="predicted"/>
<feature type="compositionally biased region" description="Polar residues" evidence="4">
    <location>
        <begin position="1349"/>
        <end position="1366"/>
    </location>
</feature>
<keyword evidence="1" id="KW-0479">Metal-binding</keyword>
<feature type="compositionally biased region" description="Basic and acidic residues" evidence="4">
    <location>
        <begin position="906"/>
        <end position="932"/>
    </location>
</feature>
<feature type="compositionally biased region" description="Basic residues" evidence="4">
    <location>
        <begin position="1123"/>
        <end position="1137"/>
    </location>
</feature>
<feature type="compositionally biased region" description="Low complexity" evidence="4">
    <location>
        <begin position="20"/>
        <end position="32"/>
    </location>
</feature>
<evidence type="ECO:0000256" key="1">
    <source>
        <dbReference type="ARBA" id="ARBA00022723"/>
    </source>
</evidence>
<keyword evidence="7" id="KW-1185">Reference proteome</keyword>
<feature type="compositionally biased region" description="Low complexity" evidence="4">
    <location>
        <begin position="1138"/>
        <end position="1149"/>
    </location>
</feature>
<evidence type="ECO:0000313" key="7">
    <source>
        <dbReference type="Proteomes" id="UP001629113"/>
    </source>
</evidence>
<feature type="compositionally biased region" description="Polar residues" evidence="4">
    <location>
        <begin position="670"/>
        <end position="683"/>
    </location>
</feature>
<feature type="compositionally biased region" description="Polar residues" evidence="4">
    <location>
        <begin position="1078"/>
        <end position="1092"/>
    </location>
</feature>
<feature type="compositionally biased region" description="Basic and acidic residues" evidence="4">
    <location>
        <begin position="520"/>
        <end position="530"/>
    </location>
</feature>
<feature type="compositionally biased region" description="Polar residues" evidence="4">
    <location>
        <begin position="815"/>
        <end position="830"/>
    </location>
</feature>
<feature type="compositionally biased region" description="Polar residues" evidence="4">
    <location>
        <begin position="1238"/>
        <end position="1255"/>
    </location>
</feature>
<dbReference type="InterPro" id="IPR002893">
    <property type="entry name" value="Znf_MYND"/>
</dbReference>
<name>A0ABR4PEX3_9HELO</name>
<dbReference type="PROSITE" id="PS01360">
    <property type="entry name" value="ZF_MYND_1"/>
    <property type="match status" value="1"/>
</dbReference>
<feature type="compositionally biased region" description="Polar residues" evidence="4">
    <location>
        <begin position="373"/>
        <end position="382"/>
    </location>
</feature>
<feature type="region of interest" description="Disordered" evidence="4">
    <location>
        <begin position="1036"/>
        <end position="1181"/>
    </location>
</feature>
<evidence type="ECO:0000256" key="2">
    <source>
        <dbReference type="ARBA" id="ARBA00022771"/>
    </source>
</evidence>
<feature type="compositionally biased region" description="Polar residues" evidence="4">
    <location>
        <begin position="1264"/>
        <end position="1296"/>
    </location>
</feature>
<feature type="compositionally biased region" description="Polar residues" evidence="4">
    <location>
        <begin position="1103"/>
        <end position="1112"/>
    </location>
</feature>
<comment type="caution">
    <text evidence="6">The sequence shown here is derived from an EMBL/GenBank/DDBJ whole genome shotgun (WGS) entry which is preliminary data.</text>
</comment>
<feature type="region of interest" description="Disordered" evidence="4">
    <location>
        <begin position="726"/>
        <end position="1002"/>
    </location>
</feature>
<evidence type="ECO:0000256" key="4">
    <source>
        <dbReference type="SAM" id="MobiDB-lite"/>
    </source>
</evidence>
<keyword evidence="2" id="KW-0863">Zinc-finger</keyword>
<sequence length="1666" mass="180102">MGSYRMVHLDQDDLTIPELSQTETQSQSQHSSYDSIPAPPYSITPEHEDFSPPAALNADNLSQLEQAHKEDDEVASRGPCSDPSSSQSTLIDLNFANNLDSGANLDETSIAQRADPAERYTFLDWQLDLGRCFIQRFYLPSYLKEVRERYPILFAFPHKVELLSAFFPKSNPITDEMGSNMLPTGRKSLKAGFDTSIYLRSKNLWPDRPIFCYYVLSGTEEHVKHWRALLPGTALRKIESWTMVSALLFTRLSNPGPQAEFDKLSTLFFKGAEIEDSAIARATPNPAVFQMTTENALARRVCDELLAYGPATIYLTDILQNHAIEDAYREHRVYQKLTVKRNPNYDALMKYLDECEHRRANGLNHRMNFNKARYTNDNTHGTGNVGTPDGTATPTSTTSVSNAVPAATNSGGSTSDAPAATTTDDTSSTDASAVADSGTSTSNAIPVATNGGGSTSDAPAAITTDGTSSMDASAVADSGTSTSNVVSASTSPVAGTVAPIFEDSSITSMQNSAENQLDGTNKEPKNEKSQRKTNTKKRNGSVDSSSSRTSSRALSGSRSPLQKVMTESSTRGDDIESATKNNSKSVVASETQTPLSGATRMKESSVKGVAKSHASANIILSGSAFATDVTLLKEKADEQNQWEEVKTRKPKSKPAASNNRSHMGYKGPQNAGQNQRAQGTNAAASFAKTKALNAQNSDPKFAEQKTTFASVVKGVQPLLDKTLTQAKPVSSDVGSDSKQGQVDNSKEVIEPASHGSGSYKPDVPDSPEIECKYPENLDNPIQPAQEPKPTQKTKVLTILAKPALDSKQGGDTKSQHGVSIQSATPKNATAEQAKVIKSAVSAYNVSPKKSVSKKAGESSSQNGKSSAQISSKKPTGSKDRESNFQNGSSSAQVSSTKNSTVVEGSLRLDQDILGKKGMHKPIDSSSETKHNMTEGTISSTGGSSKVGKTTHSTNHKPGTGSKDTTLVDLKNPAKTPVHSKVAQRPTDVNTSPVADQKTAPEVPKEIADAQHNDEALKVADDVSKLSTTVKITTPRPVVKLPPTTDTKHGAVVDPQNGKCPKEETPQVESPKPHVLNETIENSSKGTGSSPDRVSSVAEINKPIPQTSLQVTHSVAPRNVASSRHSRNNSHNNLRHGHTSGSAASSTHSHPIPYTNSMGGSGQGRDPNMAPTHFSQGHDLQTPPLQPFYDQYGNVAYFPGYRAPLGYYQSASYGHNNNFHHQQSGQPGQVLYPAQSQSILQQGHHASNGWSNSMSPSLYHGASQIPPSQMMFQGATPNNSQNYNVQGNPSSLSSNFQPLPPAPPVARGVSGENKGKSSAAAHTLDGQSGETTKEDQSSGSKSSQKKKGKNTQAPESQTTTGTEVNPSTEDAGLECLYCKTPVKLEDRTIEVCLGCTPCRNAFYCNTACLLIHAATHHLHCGKGAIVRLETDLPFHLRGLRSPIQCVTQEVLATLRPNDVQLSASMNAWKFRQRAFSMHCSPSTRQQFPGLMATWANVNLKPREMQSIGSRLDESRKLVGEYYIFRSNLTNTEDPFYNKDADVIFTVCFEPGDRRKQALKRALNSLYFTSGNLSPLWSLQSMEVAEFVYKLIQSSLDDDTFSKLTPGVADKAIVLAELNTQFQNEFCFNPGMMESNAFDFSKKWPAIDRTLCTMEVAYSILNDWKFHY</sequence>
<evidence type="ECO:0000259" key="5">
    <source>
        <dbReference type="PROSITE" id="PS01360"/>
    </source>
</evidence>
<dbReference type="EMBL" id="JBFCZG010000005">
    <property type="protein sequence ID" value="KAL3421869.1"/>
    <property type="molecule type" value="Genomic_DNA"/>
</dbReference>
<feature type="region of interest" description="Disordered" evidence="4">
    <location>
        <begin position="1"/>
        <end position="56"/>
    </location>
</feature>
<feature type="domain" description="MYND-type" evidence="5">
    <location>
        <begin position="1374"/>
        <end position="1419"/>
    </location>
</feature>
<feature type="compositionally biased region" description="Polar residues" evidence="4">
    <location>
        <begin position="857"/>
        <end position="874"/>
    </location>
</feature>
<feature type="compositionally biased region" description="Polar residues" evidence="4">
    <location>
        <begin position="883"/>
        <end position="902"/>
    </location>
</feature>
<gene>
    <name evidence="6" type="ORF">PVAG01_06025</name>
</gene>
<accession>A0ABR4PEX3</accession>
<feature type="region of interest" description="Disordered" evidence="4">
    <location>
        <begin position="637"/>
        <end position="684"/>
    </location>
</feature>
<protein>
    <recommendedName>
        <fullName evidence="5">MYND-type domain-containing protein</fullName>
    </recommendedName>
</protein>
<evidence type="ECO:0000313" key="6">
    <source>
        <dbReference type="EMBL" id="KAL3421869.1"/>
    </source>
</evidence>
<feature type="compositionally biased region" description="Low complexity" evidence="4">
    <location>
        <begin position="541"/>
        <end position="559"/>
    </location>
</feature>
<reference evidence="6 7" key="1">
    <citation type="submission" date="2024-06" db="EMBL/GenBank/DDBJ databases">
        <title>Complete genome of Phlyctema vagabunda strain 19-DSS-EL-015.</title>
        <authorList>
            <person name="Fiorenzani C."/>
        </authorList>
    </citation>
    <scope>NUCLEOTIDE SEQUENCE [LARGE SCALE GENOMIC DNA]</scope>
    <source>
        <strain evidence="6 7">19-DSS-EL-015</strain>
    </source>
</reference>
<feature type="region of interest" description="Disordered" evidence="4">
    <location>
        <begin position="511"/>
        <end position="604"/>
    </location>
</feature>
<keyword evidence="3" id="KW-0862">Zinc</keyword>
<dbReference type="Proteomes" id="UP001629113">
    <property type="component" value="Unassembled WGS sequence"/>
</dbReference>
<feature type="compositionally biased region" description="Low complexity" evidence="4">
    <location>
        <begin position="935"/>
        <end position="952"/>
    </location>
</feature>
<feature type="region of interest" description="Disordered" evidence="4">
    <location>
        <begin position="68"/>
        <end position="87"/>
    </location>
</feature>